<protein>
    <submittedName>
        <fullName evidence="1">Uncharacterized protein</fullName>
    </submittedName>
</protein>
<dbReference type="EMBL" id="CP025066">
    <property type="protein sequence ID" value="AUX08914.1"/>
    <property type="molecule type" value="Genomic_DNA"/>
</dbReference>
<evidence type="ECO:0000313" key="2">
    <source>
        <dbReference type="Proteomes" id="UP000263012"/>
    </source>
</evidence>
<dbReference type="RefSeq" id="WP_119816637.1">
    <property type="nucleotide sequence ID" value="NZ_CP025066.1"/>
</dbReference>
<dbReference type="Proteomes" id="UP000263012">
    <property type="component" value="Chromosome"/>
</dbReference>
<dbReference type="KEGG" id="hdf:AArcSl_1283"/>
<sequence>MPETIQDPKLVVRDILRDEWDNDAVPTELEERDIHTGWFDDGKGFPQIAVSNRNEDLSTVTDTGFTAIAGDGSGGVQDRTGTVLVTAFAGSRDEYDSRGIERLQAEDMGNEISRIIGRNQSPGEYLALAVGPREDLVDDEVSPTEYAVQFRIRYLWKKEPARD</sequence>
<proteinExistence type="predicted"/>
<organism evidence="1 2">
    <name type="scientific">Halalkaliarchaeum desulfuricum</name>
    <dbReference type="NCBI Taxonomy" id="2055893"/>
    <lineage>
        <taxon>Archaea</taxon>
        <taxon>Methanobacteriati</taxon>
        <taxon>Methanobacteriota</taxon>
        <taxon>Stenosarchaea group</taxon>
        <taxon>Halobacteria</taxon>
        <taxon>Halobacteriales</taxon>
        <taxon>Haloferacaceae</taxon>
        <taxon>Halalkaliarchaeum</taxon>
    </lineage>
</organism>
<reference evidence="2" key="1">
    <citation type="submission" date="2017-11" db="EMBL/GenBank/DDBJ databases">
        <title>Phenotypic and genomic properties of facultatively anaerobic sulfur-reducing natronoarchaea from hypersaline soda lakes.</title>
        <authorList>
            <person name="Sorokin D.Y."/>
            <person name="Kublanov I.V."/>
            <person name="Roman P."/>
            <person name="Sinninghe Damste J.S."/>
            <person name="Golyshin P.N."/>
            <person name="Rojo D."/>
            <person name="Ciordia S."/>
            <person name="Mena M.D.C."/>
            <person name="Ferrer M."/>
            <person name="Messina E."/>
            <person name="Smedile F."/>
            <person name="La Spada G."/>
            <person name="La Cono V."/>
            <person name="Yakimov M.M."/>
        </authorList>
    </citation>
    <scope>NUCLEOTIDE SEQUENCE [LARGE SCALE GENOMIC DNA]</scope>
    <source>
        <strain evidence="2">AArc-Sl</strain>
    </source>
</reference>
<accession>A0A343TIJ2</accession>
<keyword evidence="2" id="KW-1185">Reference proteome</keyword>
<dbReference type="OrthoDB" id="350164at2157"/>
<gene>
    <name evidence="1" type="ORF">AArcSl_1283</name>
</gene>
<dbReference type="GeneID" id="37877630"/>
<name>A0A343TIJ2_9EURY</name>
<dbReference type="AlphaFoldDB" id="A0A343TIJ2"/>
<evidence type="ECO:0000313" key="1">
    <source>
        <dbReference type="EMBL" id="AUX08914.1"/>
    </source>
</evidence>